<accession>A0AC35TZX9</accession>
<evidence type="ECO:0000313" key="1">
    <source>
        <dbReference type="Proteomes" id="UP000095286"/>
    </source>
</evidence>
<dbReference type="WBParaSite" id="RSKR_0000617700.1">
    <property type="protein sequence ID" value="RSKR_0000617700.1"/>
    <property type="gene ID" value="RSKR_0000617700"/>
</dbReference>
<sequence length="141" mass="16127">METTLQNQREAYLKDQMLATLSNNTPISYVGCLHAKENERQEKFVANCVSKRLPITIPSIGINLELTLEKSEITEREVYFESNMIFNGIAVKWSGIINKSTLNGQGKFEFDNVNAKNQEQMAREMMAGHGERIQRIRNSML</sequence>
<name>A0AC35TZX9_9BILA</name>
<proteinExistence type="predicted"/>
<dbReference type="Proteomes" id="UP000095286">
    <property type="component" value="Unplaced"/>
</dbReference>
<reference evidence="2" key="1">
    <citation type="submission" date="2016-11" db="UniProtKB">
        <authorList>
            <consortium name="WormBaseParasite"/>
        </authorList>
    </citation>
    <scope>IDENTIFICATION</scope>
    <source>
        <strain evidence="2">KR3021</strain>
    </source>
</reference>
<protein>
    <submittedName>
        <fullName evidence="2">PilZ domain-containing protein</fullName>
    </submittedName>
</protein>
<evidence type="ECO:0000313" key="2">
    <source>
        <dbReference type="WBParaSite" id="RSKR_0000617700.1"/>
    </source>
</evidence>
<organism evidence="1 2">
    <name type="scientific">Rhabditophanes sp. KR3021</name>
    <dbReference type="NCBI Taxonomy" id="114890"/>
    <lineage>
        <taxon>Eukaryota</taxon>
        <taxon>Metazoa</taxon>
        <taxon>Ecdysozoa</taxon>
        <taxon>Nematoda</taxon>
        <taxon>Chromadorea</taxon>
        <taxon>Rhabditida</taxon>
        <taxon>Tylenchina</taxon>
        <taxon>Panagrolaimomorpha</taxon>
        <taxon>Strongyloidoidea</taxon>
        <taxon>Alloionematidae</taxon>
        <taxon>Rhabditophanes</taxon>
    </lineage>
</organism>